<dbReference type="PANTHER" id="PTHR38593:SF1">
    <property type="entry name" value="BLR2558 PROTEIN"/>
    <property type="match status" value="1"/>
</dbReference>
<dbReference type="PROSITE" id="PS51257">
    <property type="entry name" value="PROKAR_LIPOPROTEIN"/>
    <property type="match status" value="1"/>
</dbReference>
<dbReference type="Pfam" id="PF13628">
    <property type="entry name" value="DUF4142"/>
    <property type="match status" value="1"/>
</dbReference>
<dbReference type="Proteomes" id="UP000249725">
    <property type="component" value="Unassembled WGS sequence"/>
</dbReference>
<dbReference type="AlphaFoldDB" id="A0A328AE30"/>
<feature type="domain" description="DUF4142" evidence="2">
    <location>
        <begin position="53"/>
        <end position="188"/>
    </location>
</feature>
<name>A0A328AE30_9CAUL</name>
<feature type="chain" id="PRO_5016311874" evidence="1">
    <location>
        <begin position="27"/>
        <end position="192"/>
    </location>
</feature>
<gene>
    <name evidence="3" type="ORF">DJ018_11515</name>
</gene>
<dbReference type="PANTHER" id="PTHR38593">
    <property type="entry name" value="BLR2558 PROTEIN"/>
    <property type="match status" value="1"/>
</dbReference>
<comment type="caution">
    <text evidence="3">The sequence shown here is derived from an EMBL/GenBank/DDBJ whole genome shotgun (WGS) entry which is preliminary data.</text>
</comment>
<evidence type="ECO:0000256" key="1">
    <source>
        <dbReference type="SAM" id="SignalP"/>
    </source>
</evidence>
<keyword evidence="4" id="KW-1185">Reference proteome</keyword>
<reference evidence="4" key="1">
    <citation type="submission" date="2018-05" db="EMBL/GenBank/DDBJ databases">
        <authorList>
            <person name="Li X."/>
        </authorList>
    </citation>
    <scope>NUCLEOTIDE SEQUENCE [LARGE SCALE GENOMIC DNA]</scope>
    <source>
        <strain evidence="4">YIM 73061</strain>
    </source>
</reference>
<organism evidence="3 4">
    <name type="scientific">Phenylobacterium deserti</name>
    <dbReference type="NCBI Taxonomy" id="1914756"/>
    <lineage>
        <taxon>Bacteria</taxon>
        <taxon>Pseudomonadati</taxon>
        <taxon>Pseudomonadota</taxon>
        <taxon>Alphaproteobacteria</taxon>
        <taxon>Caulobacterales</taxon>
        <taxon>Caulobacteraceae</taxon>
        <taxon>Phenylobacterium</taxon>
    </lineage>
</organism>
<accession>A0A328AE30</accession>
<evidence type="ECO:0000259" key="2">
    <source>
        <dbReference type="Pfam" id="PF13628"/>
    </source>
</evidence>
<dbReference type="InterPro" id="IPR025419">
    <property type="entry name" value="DUF4142"/>
</dbReference>
<keyword evidence="1" id="KW-0732">Signal</keyword>
<proteinExistence type="predicted"/>
<dbReference type="EMBL" id="QFYR01000002">
    <property type="protein sequence ID" value="RAK52805.1"/>
    <property type="molecule type" value="Genomic_DNA"/>
</dbReference>
<dbReference type="OrthoDB" id="8005547at2"/>
<protein>
    <submittedName>
        <fullName evidence="3">DUF4142 domain-containing protein</fullName>
    </submittedName>
</protein>
<sequence>MAWRYPMRTIYLAATAACALSLAACASDMQSASSASAMGSPASAAAAAAAPTTATAFIAEAARSDMYEIQSSQLAQSKGSSQAVKDFAAQMIRDHTNSTQIVMAAAQQAGMNPPPPPLDARRAGMIRQLQGASGAAFDRMYLQQQLMAHQEALALHSGYAQNGDTPQLKAAAAQIAPIVQQHLTHVQGMQPS</sequence>
<evidence type="ECO:0000313" key="3">
    <source>
        <dbReference type="EMBL" id="RAK52805.1"/>
    </source>
</evidence>
<dbReference type="InterPro" id="IPR012347">
    <property type="entry name" value="Ferritin-like"/>
</dbReference>
<feature type="signal peptide" evidence="1">
    <location>
        <begin position="1"/>
        <end position="26"/>
    </location>
</feature>
<evidence type="ECO:0000313" key="4">
    <source>
        <dbReference type="Proteomes" id="UP000249725"/>
    </source>
</evidence>
<dbReference type="Gene3D" id="1.20.1260.10">
    <property type="match status" value="1"/>
</dbReference>